<evidence type="ECO:0000313" key="2">
    <source>
        <dbReference type="EMBL" id="TNV74176.1"/>
    </source>
</evidence>
<sequence length="125" mass="14731">MTIFQLARLCDINYTQCLDPVVLKCLQISSSKYQIVKFKQRWFLSRDCVLTKVFGGVFSSKQLEFKRIKQIRKHFRITLGTIIIIMYLFICPMWTSQIKSHSHSLLLLYSLILSLQVINFLLNHS</sequence>
<keyword evidence="1" id="KW-0812">Transmembrane</keyword>
<gene>
    <name evidence="2" type="ORF">FGO68_gene1520</name>
</gene>
<dbReference type="AlphaFoldDB" id="A0A8J8NFK0"/>
<keyword evidence="1" id="KW-0472">Membrane</keyword>
<protein>
    <recommendedName>
        <fullName evidence="4">Transmembrane protein</fullName>
    </recommendedName>
</protein>
<dbReference type="EMBL" id="RRYP01017341">
    <property type="protein sequence ID" value="TNV74176.1"/>
    <property type="molecule type" value="Genomic_DNA"/>
</dbReference>
<organism evidence="2 3">
    <name type="scientific">Halteria grandinella</name>
    <dbReference type="NCBI Taxonomy" id="5974"/>
    <lineage>
        <taxon>Eukaryota</taxon>
        <taxon>Sar</taxon>
        <taxon>Alveolata</taxon>
        <taxon>Ciliophora</taxon>
        <taxon>Intramacronucleata</taxon>
        <taxon>Spirotrichea</taxon>
        <taxon>Stichotrichia</taxon>
        <taxon>Sporadotrichida</taxon>
        <taxon>Halteriidae</taxon>
        <taxon>Halteria</taxon>
    </lineage>
</organism>
<evidence type="ECO:0008006" key="4">
    <source>
        <dbReference type="Google" id="ProtNLM"/>
    </source>
</evidence>
<proteinExistence type="predicted"/>
<comment type="caution">
    <text evidence="2">The sequence shown here is derived from an EMBL/GenBank/DDBJ whole genome shotgun (WGS) entry which is preliminary data.</text>
</comment>
<keyword evidence="3" id="KW-1185">Reference proteome</keyword>
<keyword evidence="1" id="KW-1133">Transmembrane helix</keyword>
<reference evidence="2" key="1">
    <citation type="submission" date="2019-06" db="EMBL/GenBank/DDBJ databases">
        <authorList>
            <person name="Zheng W."/>
        </authorList>
    </citation>
    <scope>NUCLEOTIDE SEQUENCE</scope>
    <source>
        <strain evidence="2">QDHG01</strain>
    </source>
</reference>
<feature type="transmembrane region" description="Helical" evidence="1">
    <location>
        <begin position="75"/>
        <end position="95"/>
    </location>
</feature>
<name>A0A8J8NFK0_HALGN</name>
<accession>A0A8J8NFK0</accession>
<dbReference type="Proteomes" id="UP000785679">
    <property type="component" value="Unassembled WGS sequence"/>
</dbReference>
<evidence type="ECO:0000256" key="1">
    <source>
        <dbReference type="SAM" id="Phobius"/>
    </source>
</evidence>
<feature type="transmembrane region" description="Helical" evidence="1">
    <location>
        <begin position="101"/>
        <end position="122"/>
    </location>
</feature>
<evidence type="ECO:0000313" key="3">
    <source>
        <dbReference type="Proteomes" id="UP000785679"/>
    </source>
</evidence>